<evidence type="ECO:0000256" key="2">
    <source>
        <dbReference type="ARBA" id="ARBA00022679"/>
    </source>
</evidence>
<keyword evidence="3 5" id="KW-0418">Kinase</keyword>
<organism evidence="5 6">
    <name type="scientific">Candidatus Criblamydia sequanensis CRIB-18</name>
    <dbReference type="NCBI Taxonomy" id="1437425"/>
    <lineage>
        <taxon>Bacteria</taxon>
        <taxon>Pseudomonadati</taxon>
        <taxon>Chlamydiota</taxon>
        <taxon>Chlamydiia</taxon>
        <taxon>Parachlamydiales</taxon>
        <taxon>Candidatus Criblamydiaceae</taxon>
        <taxon>Candidatus Criblamydia</taxon>
    </lineage>
</organism>
<dbReference type="eggNOG" id="COG0524">
    <property type="taxonomic scope" value="Bacteria"/>
</dbReference>
<keyword evidence="6" id="KW-1185">Reference proteome</keyword>
<dbReference type="InterPro" id="IPR011611">
    <property type="entry name" value="PfkB_dom"/>
</dbReference>
<gene>
    <name evidence="5" type="ORF">CSEC_1028</name>
</gene>
<dbReference type="InterPro" id="IPR029056">
    <property type="entry name" value="Ribokinase-like"/>
</dbReference>
<evidence type="ECO:0000256" key="1">
    <source>
        <dbReference type="ARBA" id="ARBA00010688"/>
    </source>
</evidence>
<feature type="domain" description="Carbohydrate kinase PfkB" evidence="4">
    <location>
        <begin position="57"/>
        <end position="308"/>
    </location>
</feature>
<dbReference type="STRING" id="1437425.CSEC_1028"/>
<dbReference type="PROSITE" id="PS00584">
    <property type="entry name" value="PFKB_KINASES_2"/>
    <property type="match status" value="1"/>
</dbReference>
<reference evidence="5" key="2">
    <citation type="submission" date="2014-09" db="EMBL/GenBank/DDBJ databases">
        <title>Criblamydia sequanensis harbors a mega-plasmid encoding arsenite resistance.</title>
        <authorList>
            <person name="Bertelli C."/>
            <person name="Goesmann A."/>
            <person name="Greub G."/>
        </authorList>
    </citation>
    <scope>NUCLEOTIDE SEQUENCE [LARGE SCALE GENOMIC DNA]</scope>
    <source>
        <strain evidence="5">CRIB-18</strain>
    </source>
</reference>
<sequence>MKPVVVGIGACIMDYLLHVNEKDLLRFSGGSKGGMELVSFEEFSSLIIDLGPPKAISSGGSAANMLKGLAKLGLDSLFFGCIGRDPIGSFFQRDMGKHKVETHLSESAAPTSTSACLVTEDGERTMRTFIGASQYLSTKDISFSSLERASWIHLEGYLMANPSLFEKIFSFAKANKIPISLDLSSFEIVNAFRSNIEENLQDLSLLVANAKEAQSLTGLDPENACKKLHKSVGKVILLNGKNGCYVAENGKIHKEDAVKTNVVDSTGAGDFFLSGYLYALFKGASLENRAKAGNFLASQVLNYYGADIEEAKWPDTITRINTLIS</sequence>
<comment type="similarity">
    <text evidence="1">Belongs to the carbohydrate kinase PfkB family.</text>
</comment>
<evidence type="ECO:0000259" key="4">
    <source>
        <dbReference type="Pfam" id="PF00294"/>
    </source>
</evidence>
<reference evidence="5" key="1">
    <citation type="submission" date="2013-12" db="EMBL/GenBank/DDBJ databases">
        <authorList>
            <person name="Linke B."/>
        </authorList>
    </citation>
    <scope>NUCLEOTIDE SEQUENCE [LARGE SCALE GENOMIC DNA]</scope>
    <source>
        <strain evidence="5">CRIB-18</strain>
    </source>
</reference>
<dbReference type="InterPro" id="IPR002173">
    <property type="entry name" value="Carboh/pur_kinase_PfkB_CS"/>
</dbReference>
<dbReference type="GO" id="GO:0016301">
    <property type="term" value="F:kinase activity"/>
    <property type="evidence" value="ECO:0007669"/>
    <property type="project" value="UniProtKB-KW"/>
</dbReference>
<dbReference type="AlphaFoldDB" id="A0A090DYS6"/>
<keyword evidence="2" id="KW-0808">Transferase</keyword>
<dbReference type="Pfam" id="PF00294">
    <property type="entry name" value="PfkB"/>
    <property type="match status" value="1"/>
</dbReference>
<evidence type="ECO:0000256" key="3">
    <source>
        <dbReference type="ARBA" id="ARBA00022777"/>
    </source>
</evidence>
<evidence type="ECO:0000313" key="5">
    <source>
        <dbReference type="EMBL" id="CDR33854.1"/>
    </source>
</evidence>
<dbReference type="Gene3D" id="3.40.1190.20">
    <property type="match status" value="1"/>
</dbReference>
<protein>
    <submittedName>
        <fullName evidence="5">PfkB family carbohydrate kinase</fullName>
    </submittedName>
</protein>
<dbReference type="OrthoDB" id="9775849at2"/>
<dbReference type="InterPro" id="IPR052700">
    <property type="entry name" value="Carb_kinase_PfkB-like"/>
</dbReference>
<proteinExistence type="inferred from homology"/>
<comment type="caution">
    <text evidence="5">The sequence shown here is derived from an EMBL/GenBank/DDBJ whole genome shotgun (WGS) entry which is preliminary data.</text>
</comment>
<dbReference type="Proteomes" id="UP000031552">
    <property type="component" value="Unassembled WGS sequence"/>
</dbReference>
<accession>A0A090DYS6</accession>
<name>A0A090DYS6_9BACT</name>
<dbReference type="RefSeq" id="WP_041017390.1">
    <property type="nucleotide sequence ID" value="NZ_CCEJ010000004.1"/>
</dbReference>
<dbReference type="PANTHER" id="PTHR43320">
    <property type="entry name" value="SUGAR KINASE"/>
    <property type="match status" value="1"/>
</dbReference>
<dbReference type="CDD" id="cd01168">
    <property type="entry name" value="adenosine_kinase"/>
    <property type="match status" value="1"/>
</dbReference>
<dbReference type="PANTHER" id="PTHR43320:SF3">
    <property type="entry name" value="CARBOHYDRATE KINASE PFKB DOMAIN-CONTAINING PROTEIN"/>
    <property type="match status" value="1"/>
</dbReference>
<dbReference type="EMBL" id="CCEJ010000004">
    <property type="protein sequence ID" value="CDR33854.1"/>
    <property type="molecule type" value="Genomic_DNA"/>
</dbReference>
<dbReference type="SUPFAM" id="SSF53613">
    <property type="entry name" value="Ribokinase-like"/>
    <property type="match status" value="1"/>
</dbReference>
<evidence type="ECO:0000313" key="6">
    <source>
        <dbReference type="Proteomes" id="UP000031552"/>
    </source>
</evidence>